<reference evidence="1 2" key="1">
    <citation type="journal article" date="2020" name="Mol. Biol. Evol.">
        <title>Distinct Expression and Methylation Patterns for Genes with Different Fates following a Single Whole-Genome Duplication in Flowering Plants.</title>
        <authorList>
            <person name="Shi T."/>
            <person name="Rahmani R.S."/>
            <person name="Gugger P.F."/>
            <person name="Wang M."/>
            <person name="Li H."/>
            <person name="Zhang Y."/>
            <person name="Li Z."/>
            <person name="Wang Q."/>
            <person name="Van de Peer Y."/>
            <person name="Marchal K."/>
            <person name="Chen J."/>
        </authorList>
    </citation>
    <scope>NUCLEOTIDE SEQUENCE [LARGE SCALE GENOMIC DNA]</scope>
    <source>
        <tissue evidence="1">Leaf</tissue>
    </source>
</reference>
<sequence length="114" mass="12967">MRLPRQQYNLFEIQPVGGGWRVERKVDRDNVKGFSPISRGSGRVESPLPAKDINLTNMLSASGFGGNSRIHIQHYRYYRNNIHKQWTRQTKPVDVVVTALCADDDDDESGNLNP</sequence>
<gene>
    <name evidence="1" type="ORF">HUJ06_029512</name>
</gene>
<keyword evidence="2" id="KW-1185">Reference proteome</keyword>
<evidence type="ECO:0000313" key="2">
    <source>
        <dbReference type="Proteomes" id="UP000607653"/>
    </source>
</evidence>
<organism evidence="1 2">
    <name type="scientific">Nelumbo nucifera</name>
    <name type="common">Sacred lotus</name>
    <dbReference type="NCBI Taxonomy" id="4432"/>
    <lineage>
        <taxon>Eukaryota</taxon>
        <taxon>Viridiplantae</taxon>
        <taxon>Streptophyta</taxon>
        <taxon>Embryophyta</taxon>
        <taxon>Tracheophyta</taxon>
        <taxon>Spermatophyta</taxon>
        <taxon>Magnoliopsida</taxon>
        <taxon>Proteales</taxon>
        <taxon>Nelumbonaceae</taxon>
        <taxon>Nelumbo</taxon>
    </lineage>
</organism>
<protein>
    <submittedName>
        <fullName evidence="1">Uncharacterized protein</fullName>
    </submittedName>
</protein>
<dbReference type="AlphaFoldDB" id="A0A822Y2C0"/>
<comment type="caution">
    <text evidence="1">The sequence shown here is derived from an EMBL/GenBank/DDBJ whole genome shotgun (WGS) entry which is preliminary data.</text>
</comment>
<dbReference type="Proteomes" id="UP000607653">
    <property type="component" value="Unassembled WGS sequence"/>
</dbReference>
<name>A0A822Y2C0_NELNU</name>
<dbReference type="EMBL" id="DUZY01000002">
    <property type="protein sequence ID" value="DAD28044.1"/>
    <property type="molecule type" value="Genomic_DNA"/>
</dbReference>
<proteinExistence type="predicted"/>
<accession>A0A822Y2C0</accession>
<evidence type="ECO:0000313" key="1">
    <source>
        <dbReference type="EMBL" id="DAD28044.1"/>
    </source>
</evidence>